<name>A0ABR4CSP4_9HELO</name>
<accession>A0ABR4CSP4</accession>
<evidence type="ECO:0000256" key="4">
    <source>
        <dbReference type="ARBA" id="ARBA00022989"/>
    </source>
</evidence>
<keyword evidence="4 6" id="KW-1133">Transmembrane helix</keyword>
<evidence type="ECO:0000256" key="5">
    <source>
        <dbReference type="ARBA" id="ARBA00023136"/>
    </source>
</evidence>
<dbReference type="PANTHER" id="PTHR19432">
    <property type="entry name" value="SUGAR TRANSPORTER"/>
    <property type="match status" value="1"/>
</dbReference>
<evidence type="ECO:0000256" key="3">
    <source>
        <dbReference type="ARBA" id="ARBA00022692"/>
    </source>
</evidence>
<dbReference type="PANTHER" id="PTHR19432:SF35">
    <property type="entry name" value="SOLUTE CARRIER FAMILY 45 MEMBER 3 ISOFORM X1"/>
    <property type="match status" value="1"/>
</dbReference>
<evidence type="ECO:0000256" key="1">
    <source>
        <dbReference type="ARBA" id="ARBA00004141"/>
    </source>
</evidence>
<comment type="caution">
    <text evidence="7">The sequence shown here is derived from an EMBL/GenBank/DDBJ whole genome shotgun (WGS) entry which is preliminary data.</text>
</comment>
<feature type="transmembrane region" description="Helical" evidence="6">
    <location>
        <begin position="44"/>
        <end position="68"/>
    </location>
</feature>
<keyword evidence="5 6" id="KW-0472">Membrane</keyword>
<comment type="subcellular location">
    <subcellularLocation>
        <location evidence="1">Membrane</location>
        <topology evidence="1">Multi-pass membrane protein</topology>
    </subcellularLocation>
</comment>
<evidence type="ECO:0000313" key="7">
    <source>
        <dbReference type="EMBL" id="KAL2072368.1"/>
    </source>
</evidence>
<keyword evidence="2" id="KW-0813">Transport</keyword>
<keyword evidence="3 6" id="KW-0812">Transmembrane</keyword>
<evidence type="ECO:0000313" key="8">
    <source>
        <dbReference type="Proteomes" id="UP001595075"/>
    </source>
</evidence>
<sequence length="136" mass="14976">MLHPVFLVDGLVPIPHVLYHGALQDKKKIHRYLEYSSSTESPQLALLYVWMFAHAFFAMGMFLTFFVISQNGRMILVTSIGFPWAVTLWVPCSRIGVILSNGSHATPEIGSVMGPHNSAISAPQIVSALISSFVFA</sequence>
<dbReference type="EMBL" id="JAZHXI010000004">
    <property type="protein sequence ID" value="KAL2072368.1"/>
    <property type="molecule type" value="Genomic_DNA"/>
</dbReference>
<dbReference type="Proteomes" id="UP001595075">
    <property type="component" value="Unassembled WGS sequence"/>
</dbReference>
<evidence type="ECO:0000256" key="6">
    <source>
        <dbReference type="SAM" id="Phobius"/>
    </source>
</evidence>
<reference evidence="7 8" key="1">
    <citation type="journal article" date="2024" name="Commun. Biol.">
        <title>Comparative genomic analysis of thermophilic fungi reveals convergent evolutionary adaptations and gene losses.</title>
        <authorList>
            <person name="Steindorff A.S."/>
            <person name="Aguilar-Pontes M.V."/>
            <person name="Robinson A.J."/>
            <person name="Andreopoulos B."/>
            <person name="LaButti K."/>
            <person name="Kuo A."/>
            <person name="Mondo S."/>
            <person name="Riley R."/>
            <person name="Otillar R."/>
            <person name="Haridas S."/>
            <person name="Lipzen A."/>
            <person name="Grimwood J."/>
            <person name="Schmutz J."/>
            <person name="Clum A."/>
            <person name="Reid I.D."/>
            <person name="Moisan M.C."/>
            <person name="Butler G."/>
            <person name="Nguyen T.T.M."/>
            <person name="Dewar K."/>
            <person name="Conant G."/>
            <person name="Drula E."/>
            <person name="Henrissat B."/>
            <person name="Hansel C."/>
            <person name="Singer S."/>
            <person name="Hutchinson M.I."/>
            <person name="de Vries R.P."/>
            <person name="Natvig D.O."/>
            <person name="Powell A.J."/>
            <person name="Tsang A."/>
            <person name="Grigoriev I.V."/>
        </authorList>
    </citation>
    <scope>NUCLEOTIDE SEQUENCE [LARGE SCALE GENOMIC DNA]</scope>
    <source>
        <strain evidence="7 8">CBS 494.80</strain>
    </source>
</reference>
<gene>
    <name evidence="7" type="ORF">VTL71DRAFT_11711</name>
</gene>
<organism evidence="7 8">
    <name type="scientific">Oculimacula yallundae</name>
    <dbReference type="NCBI Taxonomy" id="86028"/>
    <lineage>
        <taxon>Eukaryota</taxon>
        <taxon>Fungi</taxon>
        <taxon>Dikarya</taxon>
        <taxon>Ascomycota</taxon>
        <taxon>Pezizomycotina</taxon>
        <taxon>Leotiomycetes</taxon>
        <taxon>Helotiales</taxon>
        <taxon>Ploettnerulaceae</taxon>
        <taxon>Oculimacula</taxon>
    </lineage>
</organism>
<proteinExistence type="predicted"/>
<protein>
    <submittedName>
        <fullName evidence="7">Uncharacterized protein</fullName>
    </submittedName>
</protein>
<keyword evidence="8" id="KW-1185">Reference proteome</keyword>
<feature type="transmembrane region" description="Helical" evidence="6">
    <location>
        <begin position="74"/>
        <end position="92"/>
    </location>
</feature>
<evidence type="ECO:0000256" key="2">
    <source>
        <dbReference type="ARBA" id="ARBA00022448"/>
    </source>
</evidence>